<proteinExistence type="predicted"/>
<comment type="caution">
    <text evidence="1">The sequence shown here is derived from an EMBL/GenBank/DDBJ whole genome shotgun (WGS) entry which is preliminary data.</text>
</comment>
<name>A0ABT4KDW0_9HYPH</name>
<reference evidence="1" key="1">
    <citation type="submission" date="2022-10" db="EMBL/GenBank/DDBJ databases">
        <title>Whole genome sequencing of three plant growth promoting bacteria isolated from Vachellia tortilis subsp. raddiana in Morocco.</title>
        <authorList>
            <person name="Hnini M."/>
            <person name="Zouagui R."/>
            <person name="Zouagui H."/>
            <person name="Chemao Elfihri M.-W."/>
            <person name="Ibrahimi A."/>
            <person name="Sbabou L."/>
            <person name="Aurag J."/>
        </authorList>
    </citation>
    <scope>NUCLEOTIDE SEQUENCE</scope>
    <source>
        <strain evidence="1">LMR678</strain>
    </source>
</reference>
<dbReference type="InterPro" id="IPR036890">
    <property type="entry name" value="HATPase_C_sf"/>
</dbReference>
<dbReference type="RefSeq" id="WP_269275605.1">
    <property type="nucleotide sequence ID" value="NZ_JAPVOI010000003.1"/>
</dbReference>
<accession>A0ABT4KDW0</accession>
<sequence>MTEFAELVGGECAVESSPGKGTLVLISLPAVDASGAHEDAGRGTEGSSKG</sequence>
<dbReference type="EMBL" id="JAPVOI010000003">
    <property type="protein sequence ID" value="MCZ4089187.1"/>
    <property type="molecule type" value="Genomic_DNA"/>
</dbReference>
<organism evidence="1 2">
    <name type="scientific">Sinorhizobium psoraleae</name>
    <dbReference type="NCBI Taxonomy" id="520838"/>
    <lineage>
        <taxon>Bacteria</taxon>
        <taxon>Pseudomonadati</taxon>
        <taxon>Pseudomonadota</taxon>
        <taxon>Alphaproteobacteria</taxon>
        <taxon>Hyphomicrobiales</taxon>
        <taxon>Rhizobiaceae</taxon>
        <taxon>Sinorhizobium/Ensifer group</taxon>
        <taxon>Sinorhizobium</taxon>
    </lineage>
</organism>
<dbReference type="Proteomes" id="UP001079430">
    <property type="component" value="Unassembled WGS sequence"/>
</dbReference>
<gene>
    <name evidence="1" type="ORF">O3W52_03635</name>
</gene>
<dbReference type="SUPFAM" id="SSF55874">
    <property type="entry name" value="ATPase domain of HSP90 chaperone/DNA topoisomerase II/histidine kinase"/>
    <property type="match status" value="1"/>
</dbReference>
<evidence type="ECO:0000313" key="1">
    <source>
        <dbReference type="EMBL" id="MCZ4089187.1"/>
    </source>
</evidence>
<evidence type="ECO:0000313" key="2">
    <source>
        <dbReference type="Proteomes" id="UP001079430"/>
    </source>
</evidence>
<keyword evidence="2" id="KW-1185">Reference proteome</keyword>
<protein>
    <submittedName>
        <fullName evidence="1">Uncharacterized protein</fullName>
    </submittedName>
</protein>